<proteinExistence type="predicted"/>
<dbReference type="Proteomes" id="UP001446205">
    <property type="component" value="Unassembled WGS sequence"/>
</dbReference>
<dbReference type="InterPro" id="IPR025048">
    <property type="entry name" value="DUF3987"/>
</dbReference>
<keyword evidence="2" id="KW-1185">Reference proteome</keyword>
<dbReference type="RefSeq" id="WP_341369833.1">
    <property type="nucleotide sequence ID" value="NZ_JBBPCO010000002.1"/>
</dbReference>
<reference evidence="1 2" key="1">
    <citation type="submission" date="2024-04" db="EMBL/GenBank/DDBJ databases">
        <authorList>
            <person name="Abashina T."/>
            <person name="Shaikin A."/>
        </authorList>
    </citation>
    <scope>NUCLEOTIDE SEQUENCE [LARGE SCALE GENOMIC DNA]</scope>
    <source>
        <strain evidence="1 2">AAFK</strain>
    </source>
</reference>
<evidence type="ECO:0000313" key="2">
    <source>
        <dbReference type="Proteomes" id="UP001446205"/>
    </source>
</evidence>
<protein>
    <submittedName>
        <fullName evidence="1">YfjI family protein</fullName>
    </submittedName>
</protein>
<comment type="caution">
    <text evidence="1">The sequence shown here is derived from an EMBL/GenBank/DDBJ whole genome shotgun (WGS) entry which is preliminary data.</text>
</comment>
<organism evidence="1 2">
    <name type="scientific">Thermithiobacillus plumbiphilus</name>
    <dbReference type="NCBI Taxonomy" id="1729899"/>
    <lineage>
        <taxon>Bacteria</taxon>
        <taxon>Pseudomonadati</taxon>
        <taxon>Pseudomonadota</taxon>
        <taxon>Acidithiobacillia</taxon>
        <taxon>Acidithiobacillales</taxon>
        <taxon>Thermithiobacillaceae</taxon>
        <taxon>Thermithiobacillus</taxon>
    </lineage>
</organism>
<dbReference type="EMBL" id="JBBPCO010000002">
    <property type="protein sequence ID" value="MEK8088768.1"/>
    <property type="molecule type" value="Genomic_DNA"/>
</dbReference>
<sequence>MSSLSEQIYTELASPEEVAEMLGGVEPTDDIDWPEALPLRRVMPEGDRYPLDVLPGVLKGAATRMHESIQAPQAMIGQSILGGAVLAVQGHANVSIDGRRFPLSLFLGTIAESGERKTACDNTALAPHRKREKDLKDELGPAHADFEAEHAAWKKAREEALSASKNKTREAKAQALKAIGPEPLAPIDPMMIAQEPTYEGLVKSLADGWPSMGIFSDEGGQFLGGHGMNKENLVKTATGLSDLWQGNPIRRTRSGDGNLLLYGRRVSLHLMFQPILLDLLFGNAILGGQGFNARILAAYPASTIGTRLYRAIDLNQDPVMLRYFAHMMRVLEAPLPWEDPQDLRRGLKQREIVLSSDAMSLWVLFHDHMERLSAPGAALEPIKAHAAKAAEQAARLAGILALTENLETGVINKPALEAGIELIQFYVNEALRLHQGRADDPDIVLAEKVLAWGRARGGRFGATELYQSGPNAIRDKQTALRILNLLADHGLARTLPNRCIINGKSYKHAWEVRP</sequence>
<gene>
    <name evidence="1" type="ORF">WOB96_03215</name>
</gene>
<accession>A0ABU9D8D8</accession>
<dbReference type="Pfam" id="PF13148">
    <property type="entry name" value="DUF3987"/>
    <property type="match status" value="1"/>
</dbReference>
<evidence type="ECO:0000313" key="1">
    <source>
        <dbReference type="EMBL" id="MEK8088768.1"/>
    </source>
</evidence>
<name>A0ABU9D8D8_9PROT</name>